<dbReference type="AlphaFoldDB" id="A0A8S2W3B0"/>
<dbReference type="InterPro" id="IPR007198">
    <property type="entry name" value="Ssl1-like"/>
</dbReference>
<dbReference type="Gene3D" id="3.40.50.410">
    <property type="entry name" value="von Willebrand factor, type A domain"/>
    <property type="match status" value="1"/>
</dbReference>
<protein>
    <recommendedName>
        <fullName evidence="1">Ssl1-like domain-containing protein</fullName>
    </recommendedName>
</protein>
<evidence type="ECO:0000313" key="2">
    <source>
        <dbReference type="EMBL" id="CAF4421908.1"/>
    </source>
</evidence>
<sequence>MYFDSNPISQIGLIITRKKRSEKISELAGNPRSHVALLEQLKYQECEGEASIQNALEMGLQTL</sequence>
<accession>A0A8S2W3B0</accession>
<dbReference type="Pfam" id="PF04056">
    <property type="entry name" value="Ssl1"/>
    <property type="match status" value="1"/>
</dbReference>
<comment type="caution">
    <text evidence="2">The sequence shown here is derived from an EMBL/GenBank/DDBJ whole genome shotgun (WGS) entry which is preliminary data.</text>
</comment>
<name>A0A8S2W3B0_9BILA</name>
<dbReference type="EMBL" id="CAJOBI010062615">
    <property type="protein sequence ID" value="CAF4421908.1"/>
    <property type="molecule type" value="Genomic_DNA"/>
</dbReference>
<organism evidence="2 3">
    <name type="scientific">Rotaria magnacalcarata</name>
    <dbReference type="NCBI Taxonomy" id="392030"/>
    <lineage>
        <taxon>Eukaryota</taxon>
        <taxon>Metazoa</taxon>
        <taxon>Spiralia</taxon>
        <taxon>Gnathifera</taxon>
        <taxon>Rotifera</taxon>
        <taxon>Eurotatoria</taxon>
        <taxon>Bdelloidea</taxon>
        <taxon>Philodinida</taxon>
        <taxon>Philodinidae</taxon>
        <taxon>Rotaria</taxon>
    </lineage>
</organism>
<reference evidence="2" key="1">
    <citation type="submission" date="2021-02" db="EMBL/GenBank/DDBJ databases">
        <authorList>
            <person name="Nowell W R."/>
        </authorList>
    </citation>
    <scope>NUCLEOTIDE SEQUENCE</scope>
</reference>
<dbReference type="PANTHER" id="PTHR12695">
    <property type="entry name" value="GENERAL TRANSCRIPTION FACTOR IIH SUBUNIT 2"/>
    <property type="match status" value="1"/>
</dbReference>
<dbReference type="InterPro" id="IPR036465">
    <property type="entry name" value="vWFA_dom_sf"/>
</dbReference>
<feature type="domain" description="Ssl1-like" evidence="1">
    <location>
        <begin position="2"/>
        <end position="63"/>
    </location>
</feature>
<evidence type="ECO:0000259" key="1">
    <source>
        <dbReference type="Pfam" id="PF04056"/>
    </source>
</evidence>
<dbReference type="GO" id="GO:0005675">
    <property type="term" value="C:transcription factor TFIIH holo complex"/>
    <property type="evidence" value="ECO:0007669"/>
    <property type="project" value="TreeGrafter"/>
</dbReference>
<evidence type="ECO:0000313" key="3">
    <source>
        <dbReference type="Proteomes" id="UP000676336"/>
    </source>
</evidence>
<gene>
    <name evidence="2" type="ORF">SMN809_LOCUS31397</name>
</gene>
<dbReference type="GO" id="GO:0006289">
    <property type="term" value="P:nucleotide-excision repair"/>
    <property type="evidence" value="ECO:0007669"/>
    <property type="project" value="TreeGrafter"/>
</dbReference>
<dbReference type="Proteomes" id="UP000676336">
    <property type="component" value="Unassembled WGS sequence"/>
</dbReference>
<proteinExistence type="predicted"/>
<dbReference type="PANTHER" id="PTHR12695:SF2">
    <property type="entry name" value="GENERAL TRANSCRIPTION FACTOR IIH SUBUNIT 2-RELATED"/>
    <property type="match status" value="1"/>
</dbReference>
<dbReference type="GO" id="GO:0006357">
    <property type="term" value="P:regulation of transcription by RNA polymerase II"/>
    <property type="evidence" value="ECO:0007669"/>
    <property type="project" value="TreeGrafter"/>
</dbReference>
<feature type="non-terminal residue" evidence="2">
    <location>
        <position position="63"/>
    </location>
</feature>